<protein>
    <submittedName>
        <fullName evidence="2">Uncharacterized protein</fullName>
    </submittedName>
</protein>
<proteinExistence type="predicted"/>
<dbReference type="AlphaFoldDB" id="A0AAP0P704"/>
<feature type="compositionally biased region" description="Gly residues" evidence="1">
    <location>
        <begin position="26"/>
        <end position="40"/>
    </location>
</feature>
<comment type="caution">
    <text evidence="2">The sequence shown here is derived from an EMBL/GenBank/DDBJ whole genome shotgun (WGS) entry which is preliminary data.</text>
</comment>
<organism evidence="2 3">
    <name type="scientific">Stephania cephalantha</name>
    <dbReference type="NCBI Taxonomy" id="152367"/>
    <lineage>
        <taxon>Eukaryota</taxon>
        <taxon>Viridiplantae</taxon>
        <taxon>Streptophyta</taxon>
        <taxon>Embryophyta</taxon>
        <taxon>Tracheophyta</taxon>
        <taxon>Spermatophyta</taxon>
        <taxon>Magnoliopsida</taxon>
        <taxon>Ranunculales</taxon>
        <taxon>Menispermaceae</taxon>
        <taxon>Menispermoideae</taxon>
        <taxon>Cissampelideae</taxon>
        <taxon>Stephania</taxon>
    </lineage>
</organism>
<evidence type="ECO:0000313" key="3">
    <source>
        <dbReference type="Proteomes" id="UP001419268"/>
    </source>
</evidence>
<feature type="compositionally biased region" description="Basic residues" evidence="1">
    <location>
        <begin position="58"/>
        <end position="70"/>
    </location>
</feature>
<dbReference type="EMBL" id="JBBNAG010000005">
    <property type="protein sequence ID" value="KAK9132414.1"/>
    <property type="molecule type" value="Genomic_DNA"/>
</dbReference>
<dbReference type="Proteomes" id="UP001419268">
    <property type="component" value="Unassembled WGS sequence"/>
</dbReference>
<feature type="region of interest" description="Disordered" evidence="1">
    <location>
        <begin position="26"/>
        <end position="90"/>
    </location>
</feature>
<accession>A0AAP0P704</accession>
<feature type="compositionally biased region" description="Basic and acidic residues" evidence="1">
    <location>
        <begin position="71"/>
        <end position="86"/>
    </location>
</feature>
<name>A0AAP0P704_9MAGN</name>
<evidence type="ECO:0000313" key="2">
    <source>
        <dbReference type="EMBL" id="KAK9132414.1"/>
    </source>
</evidence>
<gene>
    <name evidence="2" type="ORF">Scep_011942</name>
</gene>
<reference evidence="2 3" key="1">
    <citation type="submission" date="2024-01" db="EMBL/GenBank/DDBJ databases">
        <title>Genome assemblies of Stephania.</title>
        <authorList>
            <person name="Yang L."/>
        </authorList>
    </citation>
    <scope>NUCLEOTIDE SEQUENCE [LARGE SCALE GENOMIC DNA]</scope>
    <source>
        <strain evidence="2">JXDWG</strain>
        <tissue evidence="2">Leaf</tissue>
    </source>
</reference>
<sequence>MGHECSATARARERESSARLLAADGGGLLAADGGGRGGGVPPVHTEISVRQSRESSAKKFRRTSSVRRRCKESGEGDRAEQPRDAQGEVVPRCTERRNREWFLGFCWKEHEMVFSQEVVTLGHDFLLACFVFTLNMTWR</sequence>
<evidence type="ECO:0000256" key="1">
    <source>
        <dbReference type="SAM" id="MobiDB-lite"/>
    </source>
</evidence>
<keyword evidence="3" id="KW-1185">Reference proteome</keyword>